<organism evidence="1 2">
    <name type="scientific">Massarina eburnea CBS 473.64</name>
    <dbReference type="NCBI Taxonomy" id="1395130"/>
    <lineage>
        <taxon>Eukaryota</taxon>
        <taxon>Fungi</taxon>
        <taxon>Dikarya</taxon>
        <taxon>Ascomycota</taxon>
        <taxon>Pezizomycotina</taxon>
        <taxon>Dothideomycetes</taxon>
        <taxon>Pleosporomycetidae</taxon>
        <taxon>Pleosporales</taxon>
        <taxon>Massarineae</taxon>
        <taxon>Massarinaceae</taxon>
        <taxon>Massarina</taxon>
    </lineage>
</organism>
<proteinExistence type="predicted"/>
<name>A0A6A6RJX5_9PLEO</name>
<evidence type="ECO:0000313" key="2">
    <source>
        <dbReference type="Proteomes" id="UP000799753"/>
    </source>
</evidence>
<dbReference type="EMBL" id="MU006842">
    <property type="protein sequence ID" value="KAF2634284.1"/>
    <property type="molecule type" value="Genomic_DNA"/>
</dbReference>
<protein>
    <submittedName>
        <fullName evidence="1">Uncharacterized protein</fullName>
    </submittedName>
</protein>
<dbReference type="AlphaFoldDB" id="A0A6A6RJX5"/>
<sequence>MGWDLAYSWCLREEKEYNDMCMDYLSSGGRRGGAESVEYKGDDVKEHMVEHEHEADGRPRHGKNHVLVVGYKHQGDDHAVHQGKKVFATVDGQGEADIDELTRQRLQIADGTRLRFCLNRHHSPLDSIVFALQNLKSGDGRI</sequence>
<keyword evidence="2" id="KW-1185">Reference proteome</keyword>
<gene>
    <name evidence="1" type="ORF">P280DRAFT_279815</name>
</gene>
<reference evidence="1" key="1">
    <citation type="journal article" date="2020" name="Stud. Mycol.">
        <title>101 Dothideomycetes genomes: a test case for predicting lifestyles and emergence of pathogens.</title>
        <authorList>
            <person name="Haridas S."/>
            <person name="Albert R."/>
            <person name="Binder M."/>
            <person name="Bloem J."/>
            <person name="Labutti K."/>
            <person name="Salamov A."/>
            <person name="Andreopoulos B."/>
            <person name="Baker S."/>
            <person name="Barry K."/>
            <person name="Bills G."/>
            <person name="Bluhm B."/>
            <person name="Cannon C."/>
            <person name="Castanera R."/>
            <person name="Culley D."/>
            <person name="Daum C."/>
            <person name="Ezra D."/>
            <person name="Gonzalez J."/>
            <person name="Henrissat B."/>
            <person name="Kuo A."/>
            <person name="Liang C."/>
            <person name="Lipzen A."/>
            <person name="Lutzoni F."/>
            <person name="Magnuson J."/>
            <person name="Mondo S."/>
            <person name="Nolan M."/>
            <person name="Ohm R."/>
            <person name="Pangilinan J."/>
            <person name="Park H.-J."/>
            <person name="Ramirez L."/>
            <person name="Alfaro M."/>
            <person name="Sun H."/>
            <person name="Tritt A."/>
            <person name="Yoshinaga Y."/>
            <person name="Zwiers L.-H."/>
            <person name="Turgeon B."/>
            <person name="Goodwin S."/>
            <person name="Spatafora J."/>
            <person name="Crous P."/>
            <person name="Grigoriev I."/>
        </authorList>
    </citation>
    <scope>NUCLEOTIDE SEQUENCE</scope>
    <source>
        <strain evidence="1">CBS 473.64</strain>
    </source>
</reference>
<dbReference type="Proteomes" id="UP000799753">
    <property type="component" value="Unassembled WGS sequence"/>
</dbReference>
<accession>A0A6A6RJX5</accession>
<evidence type="ECO:0000313" key="1">
    <source>
        <dbReference type="EMBL" id="KAF2634284.1"/>
    </source>
</evidence>